<name>A0A0F5PS36_9HYPH</name>
<dbReference type="UniPathway" id="UPA00053">
    <property type="reaction ID" value="UER00089"/>
</dbReference>
<dbReference type="STRING" id="728005.SAMN04488059_101269"/>
<dbReference type="Gene3D" id="3.65.10.10">
    <property type="entry name" value="Enolpyruvate transferase domain"/>
    <property type="match status" value="2"/>
</dbReference>
<evidence type="ECO:0000256" key="1">
    <source>
        <dbReference type="ARBA" id="ARBA00004811"/>
    </source>
</evidence>
<dbReference type="InterPro" id="IPR006264">
    <property type="entry name" value="EPSP_synthase"/>
</dbReference>
<dbReference type="InterPro" id="IPR013792">
    <property type="entry name" value="RNA3'P_cycl/enolpyr_Trfase_a/b"/>
</dbReference>
<feature type="binding site" evidence="8">
    <location>
        <position position="180"/>
    </location>
    <ligand>
        <name>phosphoenolpyruvate</name>
        <dbReference type="ChEBI" id="CHEBI:58702"/>
    </ligand>
</feature>
<dbReference type="InterPro" id="IPR023193">
    <property type="entry name" value="EPSP_synthase_CS"/>
</dbReference>
<evidence type="ECO:0000313" key="12">
    <source>
        <dbReference type="Proteomes" id="UP000033519"/>
    </source>
</evidence>
<feature type="binding site" evidence="8">
    <location>
        <position position="180"/>
    </location>
    <ligand>
        <name>3-phosphoshikimate</name>
        <dbReference type="ChEBI" id="CHEBI:145989"/>
    </ligand>
</feature>
<dbReference type="GO" id="GO:0008652">
    <property type="term" value="P:amino acid biosynthetic process"/>
    <property type="evidence" value="ECO:0007669"/>
    <property type="project" value="UniProtKB-KW"/>
</dbReference>
<dbReference type="Proteomes" id="UP000033519">
    <property type="component" value="Unassembled WGS sequence"/>
</dbReference>
<dbReference type="RefSeq" id="WP_046172612.1">
    <property type="nucleotide sequence ID" value="NZ_FOMB01000001.1"/>
</dbReference>
<dbReference type="OrthoDB" id="9809920at2"/>
<dbReference type="GO" id="GO:0005737">
    <property type="term" value="C:cytoplasm"/>
    <property type="evidence" value="ECO:0007669"/>
    <property type="project" value="UniProtKB-SubCell"/>
</dbReference>
<dbReference type="EMBL" id="LAPV01000166">
    <property type="protein sequence ID" value="KKC31507.1"/>
    <property type="molecule type" value="Genomic_DNA"/>
</dbReference>
<dbReference type="Pfam" id="PF00275">
    <property type="entry name" value="EPSP_synthase"/>
    <property type="match status" value="1"/>
</dbReference>
<reference evidence="11 13" key="2">
    <citation type="submission" date="2016-10" db="EMBL/GenBank/DDBJ databases">
        <authorList>
            <person name="de Groot N.N."/>
        </authorList>
    </citation>
    <scope>NUCLEOTIDE SEQUENCE [LARGE SCALE GENOMIC DNA]</scope>
    <source>
        <strain evidence="11 13">CGMCC 1.10210</strain>
    </source>
</reference>
<comment type="pathway">
    <text evidence="1 8">Metabolic intermediate biosynthesis; chorismate biosynthesis; chorismate from D-erythrose 4-phosphate and phosphoenolpyruvate: step 6/7.</text>
</comment>
<comment type="subunit">
    <text evidence="8">Monomer.</text>
</comment>
<keyword evidence="4 8" id="KW-0028">Amino-acid biosynthesis</keyword>
<dbReference type="SUPFAM" id="SSF55205">
    <property type="entry name" value="EPT/RTPC-like"/>
    <property type="match status" value="1"/>
</dbReference>
<dbReference type="InterPro" id="IPR001986">
    <property type="entry name" value="Enolpyruvate_Tfrase_dom"/>
</dbReference>
<feature type="binding site" evidence="8">
    <location>
        <position position="133"/>
    </location>
    <ligand>
        <name>phosphoenolpyruvate</name>
        <dbReference type="ChEBI" id="CHEBI:58702"/>
    </ligand>
</feature>
<feature type="domain" description="Enolpyruvate transferase" evidence="9">
    <location>
        <begin position="20"/>
        <end position="440"/>
    </location>
</feature>
<comment type="function">
    <text evidence="8">Catalyzes the transfer of the enolpyruvyl moiety of phosphoenolpyruvate (PEP) to the 5-hydroxyl of shikimate-3-phosphate (S3P) to produce enolpyruvyl shikimate-3-phosphate and inorganic phosphate.</text>
</comment>
<comment type="similarity">
    <text evidence="2 8">Belongs to the EPSP synthase family.</text>
</comment>
<evidence type="ECO:0000256" key="2">
    <source>
        <dbReference type="ARBA" id="ARBA00009948"/>
    </source>
</evidence>
<keyword evidence="12" id="KW-1185">Reference proteome</keyword>
<dbReference type="PATRIC" id="fig|728005.3.peg.2043"/>
<dbReference type="InterPro" id="IPR036968">
    <property type="entry name" value="Enolpyruvate_Tfrase_sf"/>
</dbReference>
<keyword evidence="6 8" id="KW-0057">Aromatic amino acid biosynthesis</keyword>
<dbReference type="GO" id="GO:0009423">
    <property type="term" value="P:chorismate biosynthetic process"/>
    <property type="evidence" value="ECO:0007669"/>
    <property type="project" value="UniProtKB-UniRule"/>
</dbReference>
<dbReference type="GO" id="GO:0003866">
    <property type="term" value="F:3-phosphoshikimate 1-carboxyvinyltransferase activity"/>
    <property type="evidence" value="ECO:0007669"/>
    <property type="project" value="UniProtKB-UniRule"/>
</dbReference>
<dbReference type="EC" id="2.5.1.19" evidence="8"/>
<evidence type="ECO:0000256" key="5">
    <source>
        <dbReference type="ARBA" id="ARBA00022679"/>
    </source>
</evidence>
<dbReference type="AlphaFoldDB" id="A0A0F5PS36"/>
<dbReference type="PIRSF" id="PIRSF000505">
    <property type="entry name" value="EPSPS"/>
    <property type="match status" value="1"/>
</dbReference>
<keyword evidence="3 8" id="KW-0963">Cytoplasm</keyword>
<dbReference type="GO" id="GO:0009073">
    <property type="term" value="P:aromatic amino acid family biosynthetic process"/>
    <property type="evidence" value="ECO:0007669"/>
    <property type="project" value="UniProtKB-KW"/>
</dbReference>
<reference evidence="10 12" key="1">
    <citation type="submission" date="2015-03" db="EMBL/GenBank/DDBJ databases">
        <authorList>
            <person name="Lepp D."/>
            <person name="Hassan Y.I."/>
            <person name="Li X.-Z."/>
            <person name="Zhou T."/>
        </authorList>
    </citation>
    <scope>NUCLEOTIDE SEQUENCE [LARGE SCALE GENOMIC DNA]</scope>
    <source>
        <strain evidence="10 12">Cr7-05</strain>
    </source>
</reference>
<dbReference type="PANTHER" id="PTHR21090:SF5">
    <property type="entry name" value="PENTAFUNCTIONAL AROM POLYPEPTIDE"/>
    <property type="match status" value="1"/>
</dbReference>
<protein>
    <recommendedName>
        <fullName evidence="8">3-phosphoshikimate 1-carboxyvinyltransferase</fullName>
        <ecNumber evidence="8">2.5.1.19</ecNumber>
    </recommendedName>
    <alternativeName>
        <fullName evidence="8">5-enolpyruvylshikimate-3-phosphate synthase</fullName>
        <shortName evidence="8">EPSP synthase</shortName>
        <shortName evidence="8">EPSPS</shortName>
    </alternativeName>
</protein>
<dbReference type="EMBL" id="FOMB01000001">
    <property type="protein sequence ID" value="SFB98556.1"/>
    <property type="molecule type" value="Genomic_DNA"/>
</dbReference>
<feature type="binding site" evidence="8">
    <location>
        <position position="105"/>
    </location>
    <ligand>
        <name>phosphoenolpyruvate</name>
        <dbReference type="ChEBI" id="CHEBI:58702"/>
    </ligand>
</feature>
<feature type="binding site" evidence="8">
    <location>
        <position position="405"/>
    </location>
    <ligand>
        <name>phosphoenolpyruvate</name>
        <dbReference type="ChEBI" id="CHEBI:58702"/>
    </ligand>
</feature>
<comment type="caution">
    <text evidence="8">Lacks conserved residue(s) required for the propagation of feature annotation.</text>
</comment>
<feature type="binding site" evidence="8">
    <location>
        <position position="38"/>
    </location>
    <ligand>
        <name>3-phosphoshikimate</name>
        <dbReference type="ChEBI" id="CHEBI:145989"/>
    </ligand>
</feature>
<proteinExistence type="inferred from homology"/>
<dbReference type="FunFam" id="3.65.10.10:FF:000005">
    <property type="entry name" value="3-phosphoshikimate 1-carboxyvinyltransferase"/>
    <property type="match status" value="1"/>
</dbReference>
<evidence type="ECO:0000256" key="8">
    <source>
        <dbReference type="HAMAP-Rule" id="MF_00210"/>
    </source>
</evidence>
<evidence type="ECO:0000259" key="9">
    <source>
        <dbReference type="Pfam" id="PF00275"/>
    </source>
</evidence>
<accession>A0A0F5PS36</accession>
<organism evidence="11 13">
    <name type="scientific">Devosia psychrophila</name>
    <dbReference type="NCBI Taxonomy" id="728005"/>
    <lineage>
        <taxon>Bacteria</taxon>
        <taxon>Pseudomonadati</taxon>
        <taxon>Pseudomonadota</taxon>
        <taxon>Alphaproteobacteria</taxon>
        <taxon>Hyphomicrobiales</taxon>
        <taxon>Devosiaceae</taxon>
        <taxon>Devosia</taxon>
    </lineage>
</organism>
<dbReference type="PROSITE" id="PS00104">
    <property type="entry name" value="EPSP_SYNTHASE_1"/>
    <property type="match status" value="1"/>
</dbReference>
<evidence type="ECO:0000256" key="7">
    <source>
        <dbReference type="ARBA" id="ARBA00044633"/>
    </source>
</evidence>
<feature type="binding site" evidence="8">
    <location>
        <position position="33"/>
    </location>
    <ligand>
        <name>3-phosphoshikimate</name>
        <dbReference type="ChEBI" id="CHEBI:145989"/>
    </ligand>
</feature>
<gene>
    <name evidence="8" type="primary">aroA</name>
    <name evidence="11" type="ORF">SAMN04488059_101269</name>
    <name evidence="10" type="ORF">WH91_18910</name>
</gene>
<feature type="binding site" evidence="8">
    <location>
        <position position="205"/>
    </location>
    <ligand>
        <name>3-phosphoshikimate</name>
        <dbReference type="ChEBI" id="CHEBI:145989"/>
    </ligand>
</feature>
<feature type="binding site" evidence="8">
    <location>
        <position position="362"/>
    </location>
    <ligand>
        <name>phosphoenolpyruvate</name>
        <dbReference type="ChEBI" id="CHEBI:58702"/>
    </ligand>
</feature>
<evidence type="ECO:0000313" key="10">
    <source>
        <dbReference type="EMBL" id="KKC31507.1"/>
    </source>
</evidence>
<evidence type="ECO:0000313" key="13">
    <source>
        <dbReference type="Proteomes" id="UP000182258"/>
    </source>
</evidence>
<evidence type="ECO:0000256" key="3">
    <source>
        <dbReference type="ARBA" id="ARBA00022490"/>
    </source>
</evidence>
<dbReference type="Proteomes" id="UP000182258">
    <property type="component" value="Unassembled WGS sequence"/>
</dbReference>
<comment type="catalytic activity">
    <reaction evidence="7">
        <text>3-phosphoshikimate + phosphoenolpyruvate = 5-O-(1-carboxyvinyl)-3-phosphoshikimate + phosphate</text>
        <dbReference type="Rhea" id="RHEA:21256"/>
        <dbReference type="ChEBI" id="CHEBI:43474"/>
        <dbReference type="ChEBI" id="CHEBI:57701"/>
        <dbReference type="ChEBI" id="CHEBI:58702"/>
        <dbReference type="ChEBI" id="CHEBI:145989"/>
        <dbReference type="EC" id="2.5.1.19"/>
    </reaction>
    <physiologicalReaction direction="left-to-right" evidence="7">
        <dbReference type="Rhea" id="RHEA:21257"/>
    </physiologicalReaction>
</comment>
<dbReference type="HAMAP" id="MF_00210">
    <property type="entry name" value="EPSP_synth"/>
    <property type="match status" value="1"/>
</dbReference>
<feature type="binding site" evidence="8">
    <location>
        <position position="331"/>
    </location>
    <ligand>
        <name>3-phosphoshikimate</name>
        <dbReference type="ChEBI" id="CHEBI:145989"/>
    </ligand>
</feature>
<dbReference type="NCBIfam" id="TIGR01356">
    <property type="entry name" value="aroA"/>
    <property type="match status" value="1"/>
</dbReference>
<dbReference type="CDD" id="cd01556">
    <property type="entry name" value="EPSP_synthase"/>
    <property type="match status" value="1"/>
</dbReference>
<dbReference type="PANTHER" id="PTHR21090">
    <property type="entry name" value="AROM/DEHYDROQUINATE SYNTHASE"/>
    <property type="match status" value="1"/>
</dbReference>
<keyword evidence="5 8" id="KW-0808">Transferase</keyword>
<evidence type="ECO:0000256" key="4">
    <source>
        <dbReference type="ARBA" id="ARBA00022605"/>
    </source>
</evidence>
<comment type="subcellular location">
    <subcellularLocation>
        <location evidence="8">Cytoplasm</location>
    </subcellularLocation>
</comment>
<evidence type="ECO:0000256" key="6">
    <source>
        <dbReference type="ARBA" id="ARBA00023141"/>
    </source>
</evidence>
<feature type="active site" description="Proton acceptor" evidence="8">
    <location>
        <position position="331"/>
    </location>
</feature>
<evidence type="ECO:0000313" key="11">
    <source>
        <dbReference type="EMBL" id="SFB98556.1"/>
    </source>
</evidence>
<feature type="binding site" evidence="8">
    <location>
        <position position="358"/>
    </location>
    <ligand>
        <name>3-phosphoshikimate</name>
        <dbReference type="ChEBI" id="CHEBI:145989"/>
    </ligand>
</feature>
<sequence>MNQTITEKPVLPAPLASHGASPLTGRFLTPGDKAISHRALIIAALAVGRTTIEGLLDAEDVQSTAAALRQLGVRVDADAEAWRVHGLGVVGLMPPQVRLDLGNSGTGLRLLLGLLAPYNFAGRFTGGPTLTRRPLRALLDALAPIGVVVEETVEGGLPLTRRGPALPLPFYHVMAAPSDQIKSALLLAAVQIAGTSTIVEPVATSDHTEKLLADFGAAITVTTDESGSTTITVTGLVELRPRHLVVPGDPSSAGYAVVAALIVPGSDLVVENVLVNPARTGLIDTLLEMGGDIQFINQRMVGGEHVADLRVRSSRLKGLHIDAHHAGTMLDDIPVLAMAAAFAQGETVIEGLAELRLQECDRLAATAVGLAANKVTVTEGETSLTIVGDGRVDGGGKVTSRSDHRIAMSFLVLGLASKHRVTVDDIGSIAASFPGFVDAMTAVGGRFETVKAKRS</sequence>
<feature type="binding site" evidence="8">
    <location>
        <position position="178"/>
    </location>
    <ligand>
        <name>3-phosphoshikimate</name>
        <dbReference type="ChEBI" id="CHEBI:145989"/>
    </ligand>
</feature>
<feature type="binding site" evidence="8">
    <location>
        <position position="33"/>
    </location>
    <ligand>
        <name>phosphoenolpyruvate</name>
        <dbReference type="ChEBI" id="CHEBI:58702"/>
    </ligand>
</feature>